<dbReference type="SUPFAM" id="SSF48592">
    <property type="entry name" value="GroEL equatorial domain-like"/>
    <property type="match status" value="1"/>
</dbReference>
<dbReference type="Pfam" id="PF00118">
    <property type="entry name" value="Cpn60_TCP1"/>
    <property type="match status" value="1"/>
</dbReference>
<dbReference type="Gene3D" id="1.10.560.10">
    <property type="entry name" value="GroEL-like equatorial domain"/>
    <property type="match status" value="1"/>
</dbReference>
<keyword evidence="2 5" id="KW-0547">Nucleotide-binding</keyword>
<evidence type="ECO:0000313" key="8">
    <source>
        <dbReference type="Proteomes" id="UP000019116"/>
    </source>
</evidence>
<dbReference type="PROSITE" id="PS00995">
    <property type="entry name" value="TCP1_3"/>
    <property type="match status" value="1"/>
</dbReference>
<dbReference type="AlphaFoldDB" id="A0A3B6G2V1"/>
<keyword evidence="3 5" id="KW-0067">ATP-binding</keyword>
<dbReference type="GO" id="GO:0051082">
    <property type="term" value="F:unfolded protein binding"/>
    <property type="evidence" value="ECO:0007669"/>
    <property type="project" value="InterPro"/>
</dbReference>
<evidence type="ECO:0000256" key="2">
    <source>
        <dbReference type="ARBA" id="ARBA00022741"/>
    </source>
</evidence>
<dbReference type="InterPro" id="IPR002423">
    <property type="entry name" value="Cpn60/GroEL/TCP-1"/>
</dbReference>
<proteinExistence type="inferred from homology"/>
<dbReference type="GO" id="GO:0005524">
    <property type="term" value="F:ATP binding"/>
    <property type="evidence" value="ECO:0007669"/>
    <property type="project" value="UniProtKB-KW"/>
</dbReference>
<evidence type="ECO:0000256" key="6">
    <source>
        <dbReference type="SAM" id="MobiDB-lite"/>
    </source>
</evidence>
<dbReference type="Gramene" id="TraesCAD_scaffold_047471_01G000100.1">
    <property type="protein sequence ID" value="TraesCAD_scaffold_047471_01G000100.1"/>
    <property type="gene ID" value="TraesCAD_scaffold_047471_01G000100"/>
</dbReference>
<evidence type="ECO:0000256" key="1">
    <source>
        <dbReference type="ARBA" id="ARBA00008020"/>
    </source>
</evidence>
<dbReference type="GO" id="GO:0140662">
    <property type="term" value="F:ATP-dependent protein folding chaperone"/>
    <property type="evidence" value="ECO:0007669"/>
    <property type="project" value="InterPro"/>
</dbReference>
<dbReference type="InterPro" id="IPR027413">
    <property type="entry name" value="GROEL-like_equatorial_sf"/>
</dbReference>
<dbReference type="InterPro" id="IPR017998">
    <property type="entry name" value="Chaperone_TCP-1"/>
</dbReference>
<dbReference type="Proteomes" id="UP000019116">
    <property type="component" value="Chromosome 3B"/>
</dbReference>
<dbReference type="Gramene" id="TraesCS3B02G595300.1">
    <property type="protein sequence ID" value="TraesCS3B02G595300.1"/>
    <property type="gene ID" value="TraesCS3B02G595300"/>
</dbReference>
<dbReference type="RefSeq" id="XP_044345899.1">
    <property type="nucleotide sequence ID" value="XM_044489964.1"/>
</dbReference>
<feature type="region of interest" description="Disordered" evidence="6">
    <location>
        <begin position="33"/>
        <end position="53"/>
    </location>
</feature>
<dbReference type="PANTHER" id="PTHR11353">
    <property type="entry name" value="CHAPERONIN"/>
    <property type="match status" value="1"/>
</dbReference>
<evidence type="ECO:0000256" key="4">
    <source>
        <dbReference type="ARBA" id="ARBA00023186"/>
    </source>
</evidence>
<dbReference type="EnsemblPlants" id="TraesCS3B02G595300.1">
    <property type="protein sequence ID" value="TraesCS3B02G595300.1"/>
    <property type="gene ID" value="TraesCS3B02G595300"/>
</dbReference>
<keyword evidence="8" id="KW-1185">Reference proteome</keyword>
<accession>A0A3B6G2V1</accession>
<dbReference type="PRINTS" id="PR00304">
    <property type="entry name" value="TCOMPLEXTCP1"/>
</dbReference>
<dbReference type="STRING" id="4565.A0A3B6G2V1"/>
<evidence type="ECO:0000313" key="7">
    <source>
        <dbReference type="EnsemblPlants" id="TraesCS3B02G595300.1"/>
    </source>
</evidence>
<name>A0A3B6G2V1_WHEAT</name>
<dbReference type="GO" id="GO:0016887">
    <property type="term" value="F:ATP hydrolysis activity"/>
    <property type="evidence" value="ECO:0007669"/>
    <property type="project" value="InterPro"/>
</dbReference>
<dbReference type="InterPro" id="IPR002194">
    <property type="entry name" value="Chaperonin_TCP-1_CS"/>
</dbReference>
<gene>
    <name evidence="7" type="primary">LOC123066999</name>
</gene>
<dbReference type="PaxDb" id="4565-Traes_3B_C5A371711.1"/>
<evidence type="ECO:0008006" key="9">
    <source>
        <dbReference type="Google" id="ProtNLM"/>
    </source>
</evidence>
<reference evidence="7" key="1">
    <citation type="submission" date="2018-08" db="EMBL/GenBank/DDBJ databases">
        <authorList>
            <person name="Rossello M."/>
        </authorList>
    </citation>
    <scope>NUCLEOTIDE SEQUENCE [LARGE SCALE GENOMIC DNA]</scope>
    <source>
        <strain evidence="7">cv. Chinese Spring</strain>
    </source>
</reference>
<keyword evidence="4 5" id="KW-0143">Chaperone</keyword>
<comment type="similarity">
    <text evidence="1 5">Belongs to the TCP-1 chaperonin family.</text>
</comment>
<evidence type="ECO:0000256" key="3">
    <source>
        <dbReference type="ARBA" id="ARBA00022840"/>
    </source>
</evidence>
<dbReference type="GeneID" id="123066999"/>
<dbReference type="SMR" id="A0A3B6G2V1"/>
<dbReference type="OMA" id="CMSVANI"/>
<reference evidence="7" key="2">
    <citation type="submission" date="2018-10" db="UniProtKB">
        <authorList>
            <consortium name="EnsemblPlants"/>
        </authorList>
    </citation>
    <scope>IDENTIFICATION</scope>
</reference>
<dbReference type="OrthoDB" id="496at2759"/>
<sequence>MERVLKDDAIQEKAERARMASFVSAMANADLAKTTSGPKGMDNILQSTGRGPSVTITNDDAPILKSLQIDNPAAKVLVDISKVQDDEVGDGTASVVILAGKLLREAQKLVNMKNHPMTIIADKPKKTKPFKRGHK</sequence>
<dbReference type="Gramene" id="TraesCS3B03G1488800.1">
    <property type="protein sequence ID" value="TraesCS3B03G1488800.1.CDS"/>
    <property type="gene ID" value="TraesCS3B03G1488800"/>
</dbReference>
<protein>
    <recommendedName>
        <fullName evidence="9">T-complex protein 1 subunit delta</fullName>
    </recommendedName>
</protein>
<feature type="compositionally biased region" description="Polar residues" evidence="6">
    <location>
        <begin position="44"/>
        <end position="53"/>
    </location>
</feature>
<organism evidence="7">
    <name type="scientific">Triticum aestivum</name>
    <name type="common">Wheat</name>
    <dbReference type="NCBI Taxonomy" id="4565"/>
    <lineage>
        <taxon>Eukaryota</taxon>
        <taxon>Viridiplantae</taxon>
        <taxon>Streptophyta</taxon>
        <taxon>Embryophyta</taxon>
        <taxon>Tracheophyta</taxon>
        <taxon>Spermatophyta</taxon>
        <taxon>Magnoliopsida</taxon>
        <taxon>Liliopsida</taxon>
        <taxon>Poales</taxon>
        <taxon>Poaceae</taxon>
        <taxon>BOP clade</taxon>
        <taxon>Pooideae</taxon>
        <taxon>Triticodae</taxon>
        <taxon>Triticeae</taxon>
        <taxon>Triticinae</taxon>
        <taxon>Triticum</taxon>
    </lineage>
</organism>
<evidence type="ECO:0000256" key="5">
    <source>
        <dbReference type="RuleBase" id="RU004187"/>
    </source>
</evidence>